<dbReference type="Proteomes" id="UP001345827">
    <property type="component" value="Unassembled WGS sequence"/>
</dbReference>
<dbReference type="GO" id="GO:0005815">
    <property type="term" value="C:microtubule organizing center"/>
    <property type="evidence" value="ECO:0007669"/>
    <property type="project" value="TreeGrafter"/>
</dbReference>
<gene>
    <name evidence="2" type="ORF">LTR25_008761</name>
</gene>
<feature type="region of interest" description="Disordered" evidence="1">
    <location>
        <begin position="378"/>
        <end position="401"/>
    </location>
</feature>
<keyword evidence="3" id="KW-1185">Reference proteome</keyword>
<dbReference type="PANTHER" id="PTHR16220">
    <property type="entry name" value="WD REPEAT PROTEIN 8-RELATED"/>
    <property type="match status" value="1"/>
</dbReference>
<sequence length="631" mass="69720">MRKTLQRPVLSPDGILLAAISTDQRIHLVDLAEATNGRRAISAIKVPKGARPFLKECHILRWSPEILVLAQGEADEILSNTTSECDLGLTWLLLSDGDRLIALSTDLKSPSMMPGASDGEENAKSNILADYELGAHFGRLSLAEFVFNHRHALVFFEFGTTAAILSLVKPQRDDIPHIKFPDSGSFANAPDARHFALLRRDKGRDRVTVFEMGQNNIITYNSFDSNTSDAQSLTWCPARDPIIAVCDSAAYGAKVSFFTAQGHALKQLDISSASFGKSIEPSNQPLNIDMESLGITHWKWTRGSKEDDKTLQIAVNGQRQVLIRSHTTKSMSTQTITAFTHKDIVDGSQTFVWQETTQSHLPAHTSTTPIFIRQTGTFDASETQGQSGQQKPSDTNSKQSGIAAQTHIDIISPNTNHTIIATRIRTSPQTLFLWKPSEINNGNTNPHPHTVLIFTHPVKQVLWHPFLANVLLILTTTKTPRLYAWYQEPLAPITGIIPIDTTTPPTSTNYSATWLPECSGVRPDDDHGRRCPFMLTSTTAYEVGYIAAHDGHVVFESIINRSDMLTAPGGGGDDETTTTSTTSMFEIDTPSRWPSDRGQKQKKARFDVDPNPRTDKEGELFAEAGYAYSRW</sequence>
<name>A0AAV9PX09_9PEZI</name>
<dbReference type="PANTHER" id="PTHR16220:SF0">
    <property type="entry name" value="WD REPEAT-CONTAINING PROTEIN WRAP73"/>
    <property type="match status" value="1"/>
</dbReference>
<dbReference type="SUPFAM" id="SSF82171">
    <property type="entry name" value="DPP6 N-terminal domain-like"/>
    <property type="match status" value="1"/>
</dbReference>
<organism evidence="2 3">
    <name type="scientific">Vermiconidia calcicola</name>
    <dbReference type="NCBI Taxonomy" id="1690605"/>
    <lineage>
        <taxon>Eukaryota</taxon>
        <taxon>Fungi</taxon>
        <taxon>Dikarya</taxon>
        <taxon>Ascomycota</taxon>
        <taxon>Pezizomycotina</taxon>
        <taxon>Dothideomycetes</taxon>
        <taxon>Dothideomycetidae</taxon>
        <taxon>Mycosphaerellales</taxon>
        <taxon>Extremaceae</taxon>
        <taxon>Vermiconidia</taxon>
    </lineage>
</organism>
<reference evidence="2 3" key="1">
    <citation type="submission" date="2023-06" db="EMBL/GenBank/DDBJ databases">
        <title>Black Yeasts Isolated from many extreme environments.</title>
        <authorList>
            <person name="Coleine C."/>
            <person name="Stajich J.E."/>
            <person name="Selbmann L."/>
        </authorList>
    </citation>
    <scope>NUCLEOTIDE SEQUENCE [LARGE SCALE GENOMIC DNA]</scope>
    <source>
        <strain evidence="2 3">CCFEE 5887</strain>
    </source>
</reference>
<dbReference type="GO" id="GO:1990811">
    <property type="term" value="C:MWP complex"/>
    <property type="evidence" value="ECO:0007669"/>
    <property type="project" value="TreeGrafter"/>
</dbReference>
<dbReference type="InterPro" id="IPR052778">
    <property type="entry name" value="Centrosome-WD_assoc"/>
</dbReference>
<protein>
    <submittedName>
        <fullName evidence="2">Uncharacterized protein</fullName>
    </submittedName>
</protein>
<evidence type="ECO:0000313" key="2">
    <source>
        <dbReference type="EMBL" id="KAK5530904.1"/>
    </source>
</evidence>
<accession>A0AAV9PX09</accession>
<evidence type="ECO:0000313" key="3">
    <source>
        <dbReference type="Proteomes" id="UP001345827"/>
    </source>
</evidence>
<dbReference type="GO" id="GO:1990810">
    <property type="term" value="P:microtubule anchoring at mitotic spindle pole body"/>
    <property type="evidence" value="ECO:0007669"/>
    <property type="project" value="TreeGrafter"/>
</dbReference>
<feature type="compositionally biased region" description="Basic and acidic residues" evidence="1">
    <location>
        <begin position="594"/>
        <end position="619"/>
    </location>
</feature>
<comment type="caution">
    <text evidence="2">The sequence shown here is derived from an EMBL/GenBank/DDBJ whole genome shotgun (WGS) entry which is preliminary data.</text>
</comment>
<evidence type="ECO:0000256" key="1">
    <source>
        <dbReference type="SAM" id="MobiDB-lite"/>
    </source>
</evidence>
<dbReference type="EMBL" id="JAXLQG010000018">
    <property type="protein sequence ID" value="KAK5530904.1"/>
    <property type="molecule type" value="Genomic_DNA"/>
</dbReference>
<dbReference type="AlphaFoldDB" id="A0AAV9PX09"/>
<proteinExistence type="predicted"/>
<feature type="region of interest" description="Disordered" evidence="1">
    <location>
        <begin position="564"/>
        <end position="619"/>
    </location>
</feature>